<gene>
    <name evidence="1" type="ORF">B1991_17835</name>
</gene>
<dbReference type="AlphaFoldDB" id="A0A4S3K7F7"/>
<dbReference type="Proteomes" id="UP000306317">
    <property type="component" value="Unassembled WGS sequence"/>
</dbReference>
<organism evidence="1 2">
    <name type="scientific">Rhodanobacter lindaniclasticus</name>
    <dbReference type="NCBI Taxonomy" id="75310"/>
    <lineage>
        <taxon>Bacteria</taxon>
        <taxon>Pseudomonadati</taxon>
        <taxon>Pseudomonadota</taxon>
        <taxon>Gammaproteobacteria</taxon>
        <taxon>Lysobacterales</taxon>
        <taxon>Rhodanobacteraceae</taxon>
        <taxon>Rhodanobacter</taxon>
    </lineage>
</organism>
<dbReference type="EMBL" id="MWIO01000083">
    <property type="protein sequence ID" value="THD04145.1"/>
    <property type="molecule type" value="Genomic_DNA"/>
</dbReference>
<name>A0A4S3K7F7_9GAMM</name>
<sequence>MAPRPDEFDPFQGQLVLLGVIAAVESYLRTLFRRLIHFDPGCQDAVQKRDVAYGAAIHLAPELLPEALLERISFISKENIEKAIKELLGIQGGLPPDVVTATEDYVRICQLRHCAVHRFGKLGASNAISLGLSKHGALMEKPLRLDYTALQSAIAICAGFVKSLNNFLFNAILSRVPEGSWSGTYRIDRAKFVAYYMLFADKQSAIKSPPPKSFYSLFLKQRASFRANKPF</sequence>
<comment type="caution">
    <text evidence="1">The sequence shown here is derived from an EMBL/GenBank/DDBJ whole genome shotgun (WGS) entry which is preliminary data.</text>
</comment>
<evidence type="ECO:0000313" key="1">
    <source>
        <dbReference type="EMBL" id="THD04145.1"/>
    </source>
</evidence>
<dbReference type="OrthoDB" id="1493841at2"/>
<evidence type="ECO:0008006" key="3">
    <source>
        <dbReference type="Google" id="ProtNLM"/>
    </source>
</evidence>
<proteinExistence type="predicted"/>
<evidence type="ECO:0000313" key="2">
    <source>
        <dbReference type="Proteomes" id="UP000306317"/>
    </source>
</evidence>
<reference evidence="1 2" key="1">
    <citation type="submission" date="2017-02" db="EMBL/GenBank/DDBJ databases">
        <title>Whole genome sequencing of Rhodanobacter lindaniclasticus DSM 17932.</title>
        <authorList>
            <person name="Kumar S."/>
            <person name="Patil P."/>
            <person name="Patil P.B."/>
        </authorList>
    </citation>
    <scope>NUCLEOTIDE SEQUENCE [LARGE SCALE GENOMIC DNA]</scope>
    <source>
        <strain evidence="1 2">DSM 17932</strain>
    </source>
</reference>
<accession>A0A4S3K7F7</accession>
<keyword evidence="2" id="KW-1185">Reference proteome</keyword>
<protein>
    <recommendedName>
        <fullName evidence="3">HEPN domain-containing protein</fullName>
    </recommendedName>
</protein>